<reference evidence="1 2" key="1">
    <citation type="submission" date="2019-03" db="EMBL/GenBank/DDBJ databases">
        <title>Genomic Encyclopedia of Type Strains, Phase IV (KMG-IV): sequencing the most valuable type-strain genomes for metagenomic binning, comparative biology and taxonomic classification.</title>
        <authorList>
            <person name="Goeker M."/>
        </authorList>
    </citation>
    <scope>NUCLEOTIDE SEQUENCE [LARGE SCALE GENOMIC DNA]</scope>
    <source>
        <strain evidence="1 2">DSM 45765</strain>
    </source>
</reference>
<dbReference type="Proteomes" id="UP000294911">
    <property type="component" value="Unassembled WGS sequence"/>
</dbReference>
<sequence length="51" mass="5764">MCAEGIRMFGTSERRAARARAQDETVLAYQCEGTGRPLVLLAGQAKNHRWW</sequence>
<protein>
    <submittedName>
        <fullName evidence="1">Uncharacterized protein</fullName>
    </submittedName>
</protein>
<dbReference type="AlphaFoldDB" id="A0A4V2SQJ8"/>
<evidence type="ECO:0000313" key="1">
    <source>
        <dbReference type="EMBL" id="TCP39356.1"/>
    </source>
</evidence>
<keyword evidence="2" id="KW-1185">Reference proteome</keyword>
<proteinExistence type="predicted"/>
<accession>A0A4V2SQJ8</accession>
<name>A0A4V2SQJ8_9PSEU</name>
<dbReference type="EMBL" id="SLXQ01000030">
    <property type="protein sequence ID" value="TCP39356.1"/>
    <property type="molecule type" value="Genomic_DNA"/>
</dbReference>
<gene>
    <name evidence="1" type="ORF">EV191_1304</name>
</gene>
<organism evidence="1 2">
    <name type="scientific">Tamaricihabitans halophyticus</name>
    <dbReference type="NCBI Taxonomy" id="1262583"/>
    <lineage>
        <taxon>Bacteria</taxon>
        <taxon>Bacillati</taxon>
        <taxon>Actinomycetota</taxon>
        <taxon>Actinomycetes</taxon>
        <taxon>Pseudonocardiales</taxon>
        <taxon>Pseudonocardiaceae</taxon>
        <taxon>Tamaricihabitans</taxon>
    </lineage>
</organism>
<comment type="caution">
    <text evidence="1">The sequence shown here is derived from an EMBL/GenBank/DDBJ whole genome shotgun (WGS) entry which is preliminary data.</text>
</comment>
<evidence type="ECO:0000313" key="2">
    <source>
        <dbReference type="Proteomes" id="UP000294911"/>
    </source>
</evidence>